<evidence type="ECO:0000313" key="3">
    <source>
        <dbReference type="EnsemblMetazoa" id="ADAC009139-PA"/>
    </source>
</evidence>
<dbReference type="VEuPathDB" id="VectorBase:ADAR2_011857"/>
<dbReference type="AlphaFoldDB" id="W5J5K8"/>
<evidence type="ECO:0000256" key="1">
    <source>
        <dbReference type="SAM" id="MobiDB-lite"/>
    </source>
</evidence>
<dbReference type="VEuPathDB" id="VectorBase:ADAC009139"/>
<feature type="region of interest" description="Disordered" evidence="1">
    <location>
        <begin position="1"/>
        <end position="35"/>
    </location>
</feature>
<dbReference type="HOGENOM" id="CLU_774371_0_0_1"/>
<gene>
    <name evidence="2" type="ORF">AND_009139</name>
</gene>
<name>W5J5K8_ANODA</name>
<dbReference type="PANTHER" id="PTHR12336:SF0">
    <property type="entry name" value="ADULT CUTICLE PROTEIN 1-RELATED"/>
    <property type="match status" value="1"/>
</dbReference>
<dbReference type="OMA" id="AHYGAYH"/>
<dbReference type="eggNOG" id="ENOG502T8M0">
    <property type="taxonomic scope" value="Eukaryota"/>
</dbReference>
<evidence type="ECO:0008006" key="5">
    <source>
        <dbReference type="Google" id="ProtNLM"/>
    </source>
</evidence>
<dbReference type="EMBL" id="ADMH02002094">
    <property type="protein sequence ID" value="ETN59276.1"/>
    <property type="molecule type" value="Genomic_DNA"/>
</dbReference>
<evidence type="ECO:0000313" key="4">
    <source>
        <dbReference type="Proteomes" id="UP000000673"/>
    </source>
</evidence>
<reference evidence="2" key="2">
    <citation type="submission" date="2010-05" db="EMBL/GenBank/DDBJ databases">
        <authorList>
            <person name="Almeida L.G."/>
            <person name="Nicolas M.F."/>
            <person name="Souza R.C."/>
            <person name="Vasconcelos A.T.R."/>
        </authorList>
    </citation>
    <scope>NUCLEOTIDE SEQUENCE</scope>
</reference>
<feature type="compositionally biased region" description="Basic and acidic residues" evidence="1">
    <location>
        <begin position="20"/>
        <end position="35"/>
    </location>
</feature>
<sequence length="358" mass="37866">MGEGKSNGIGPTRASGSEDFEGHRSDRTDGPREPRVELHKPLVVTYIPLTVHRATQEFIMKLIAALVVAVVAVAAEAGYVDPYETGLAVAHHDGAYYGDHHDDGYAALGHHVAPYGAHYGAYHYDPSGTFSYWGSHGPTVVQQNAASLAHPAHGAHPYAPYSTPYGLYGAPGATVVQANLATNHWGYPAVYGAAYGHGYGYDKYLATAPTTKYLLCSSVLPYAYNSGLYGLNGYDGLGHYSSLGGLGYSSLLDHGLSYPYSTALPYASALPYSAYNNGLYGYYGSKYAPTVVQANVNTLKTVNSLGLYGGYGLGHGYGYGYNNYLPVAHAAKYVAANPGAVHVAPLPGHLVNQKSIVA</sequence>
<dbReference type="Pfam" id="PF15955">
    <property type="entry name" value="Cuticle_4"/>
    <property type="match status" value="1"/>
</dbReference>
<evidence type="ECO:0000313" key="2">
    <source>
        <dbReference type="EMBL" id="ETN59276.1"/>
    </source>
</evidence>
<proteinExistence type="predicted"/>
<dbReference type="PANTHER" id="PTHR12336">
    <property type="entry name" value="ADULT CUTICLE PROTEIN 1-RELATED"/>
    <property type="match status" value="1"/>
</dbReference>
<reference evidence="2 4" key="1">
    <citation type="journal article" date="2010" name="BMC Genomics">
        <title>Combination of measures distinguishes pre-miRNAs from other stem-loops in the genome of the newly sequenced Anopheles darlingi.</title>
        <authorList>
            <person name="Mendes N.D."/>
            <person name="Freitas A.T."/>
            <person name="Vasconcelos A.T."/>
            <person name="Sagot M.F."/>
        </authorList>
    </citation>
    <scope>NUCLEOTIDE SEQUENCE</scope>
</reference>
<dbReference type="EnsemblMetazoa" id="ADAC009139-RA">
    <property type="protein sequence ID" value="ADAC009139-PA"/>
    <property type="gene ID" value="ADAC009139"/>
</dbReference>
<reference evidence="2" key="3">
    <citation type="journal article" date="2013" name="Nucleic Acids Res.">
        <title>The genome of Anopheles darlingi, the main neotropical malaria vector.</title>
        <authorList>
            <person name="Marinotti O."/>
            <person name="Cerqueira G.C."/>
            <person name="de Almeida L.G."/>
            <person name="Ferro M.I."/>
            <person name="Loreto E.L."/>
            <person name="Zaha A."/>
            <person name="Teixeira S.M."/>
            <person name="Wespiser A.R."/>
            <person name="Almeida E Silva A."/>
            <person name="Schlindwein A.D."/>
            <person name="Pacheco A.C."/>
            <person name="Silva A.L."/>
            <person name="Graveley B.R."/>
            <person name="Walenz B.P."/>
            <person name="Lima Bde A."/>
            <person name="Ribeiro C.A."/>
            <person name="Nunes-Silva C.G."/>
            <person name="de Carvalho C.R."/>
            <person name="Soares C.M."/>
            <person name="de Menezes C.B."/>
            <person name="Matiolli C."/>
            <person name="Caffrey D."/>
            <person name="Araujo D.A."/>
            <person name="de Oliveira D.M."/>
            <person name="Golenbock D."/>
            <person name="Grisard E.C."/>
            <person name="Fantinatti-Garboggini F."/>
            <person name="de Carvalho F.M."/>
            <person name="Barcellos F.G."/>
            <person name="Prosdocimi F."/>
            <person name="May G."/>
            <person name="Azevedo Junior G.M."/>
            <person name="Guimaraes G.M."/>
            <person name="Goldman G.H."/>
            <person name="Padilha I.Q."/>
            <person name="Batista Jda S."/>
            <person name="Ferro J.A."/>
            <person name="Ribeiro J.M."/>
            <person name="Fietto J.L."/>
            <person name="Dabbas K.M."/>
            <person name="Cerdeira L."/>
            <person name="Agnez-Lima L.F."/>
            <person name="Brocchi M."/>
            <person name="de Carvalho M.O."/>
            <person name="Teixeira Mde M."/>
            <person name="Diniz Maia Mde M."/>
            <person name="Goldman M.H."/>
            <person name="Cruz Schneider M.P."/>
            <person name="Felipe M.S."/>
            <person name="Hungria M."/>
            <person name="Nicolas M.F."/>
            <person name="Pereira M."/>
            <person name="Montes M.A."/>
            <person name="Cantao M.E."/>
            <person name="Vincentz M."/>
            <person name="Rafael M.S."/>
            <person name="Silverman N."/>
            <person name="Stoco P.H."/>
            <person name="Souza R.C."/>
            <person name="Vicentini R."/>
            <person name="Gazzinelli R.T."/>
            <person name="Neves Rde O."/>
            <person name="Silva R."/>
            <person name="Astolfi-Filho S."/>
            <person name="Maciel T.E."/>
            <person name="Urmenyi T.P."/>
            <person name="Tadei W.P."/>
            <person name="Camargo E.P."/>
            <person name="de Vasconcelos A.T."/>
        </authorList>
    </citation>
    <scope>NUCLEOTIDE SEQUENCE</scope>
</reference>
<dbReference type="VEuPathDB" id="VectorBase:ADAR2_010089"/>
<dbReference type="InterPro" id="IPR031874">
    <property type="entry name" value="Cuticle_Acp1"/>
</dbReference>
<organism evidence="2">
    <name type="scientific">Anopheles darlingi</name>
    <name type="common">Mosquito</name>
    <dbReference type="NCBI Taxonomy" id="43151"/>
    <lineage>
        <taxon>Eukaryota</taxon>
        <taxon>Metazoa</taxon>
        <taxon>Ecdysozoa</taxon>
        <taxon>Arthropoda</taxon>
        <taxon>Hexapoda</taxon>
        <taxon>Insecta</taxon>
        <taxon>Pterygota</taxon>
        <taxon>Neoptera</taxon>
        <taxon>Endopterygota</taxon>
        <taxon>Diptera</taxon>
        <taxon>Nematocera</taxon>
        <taxon>Culicoidea</taxon>
        <taxon>Culicidae</taxon>
        <taxon>Anophelinae</taxon>
        <taxon>Anopheles</taxon>
    </lineage>
</organism>
<keyword evidence="4" id="KW-1185">Reference proteome</keyword>
<protein>
    <recommendedName>
        <fullName evidence="5">Cuticle protein</fullName>
    </recommendedName>
</protein>
<reference evidence="3" key="4">
    <citation type="submission" date="2015-06" db="UniProtKB">
        <authorList>
            <consortium name="EnsemblMetazoa"/>
        </authorList>
    </citation>
    <scope>IDENTIFICATION</scope>
</reference>
<dbReference type="Proteomes" id="UP000000673">
    <property type="component" value="Unassembled WGS sequence"/>
</dbReference>
<accession>W5J5K8</accession>